<proteinExistence type="predicted"/>
<feature type="signal peptide" evidence="1">
    <location>
        <begin position="1"/>
        <end position="24"/>
    </location>
</feature>
<dbReference type="Proteomes" id="UP000515981">
    <property type="component" value="Chromosome"/>
</dbReference>
<accession>A0A7G9FYJ3</accession>
<gene>
    <name evidence="2" type="ORF">H9Q77_05910</name>
</gene>
<evidence type="ECO:0000313" key="3">
    <source>
        <dbReference type="Proteomes" id="UP000515981"/>
    </source>
</evidence>
<organism evidence="2 3">
    <name type="scientific">Simiaoa sunii</name>
    <dbReference type="NCBI Taxonomy" id="2763672"/>
    <lineage>
        <taxon>Bacteria</taxon>
        <taxon>Bacillati</taxon>
        <taxon>Bacillota</taxon>
        <taxon>Clostridia</taxon>
        <taxon>Lachnospirales</taxon>
        <taxon>Lachnospiraceae</taxon>
        <taxon>Simiaoa</taxon>
    </lineage>
</organism>
<protein>
    <submittedName>
        <fullName evidence="2">Uncharacterized protein</fullName>
    </submittedName>
</protein>
<sequence length="332" mass="34595">MKKKLIIAAAIAFAVFAIPCGSSALSTVSVASENNTVVTPSTKPVEEVKNAVDAIDTSKITDAASADNAAAALTKIGSQDLKEAMNAGQDTVNDVAAIEAAYKKAKGIKDTTLANSGAVKAVGIVGAAFVAPDTTLSVEAPAATPEIASSTYAVTSTPVYVEISLKAGTSSVKSLPIPVAVTIETPAGVDGNKAVIFHFVNGGLEEIKPIYNASANTLTFTVNHFSTFAIAEANNTATAEGTDNAFGRYRDNVASEIANAKDGATVKISRDKNINALPNDIMQALYKKQTVALELEYTFEGNEYTVTIPAGKAEDNAIEWYGPLYLQMRYGK</sequence>
<evidence type="ECO:0000256" key="1">
    <source>
        <dbReference type="SAM" id="SignalP"/>
    </source>
</evidence>
<evidence type="ECO:0000313" key="2">
    <source>
        <dbReference type="EMBL" id="QNM03625.1"/>
    </source>
</evidence>
<feature type="chain" id="PRO_5028807557" evidence="1">
    <location>
        <begin position="25"/>
        <end position="332"/>
    </location>
</feature>
<dbReference type="KEGG" id="ssun:H9Q77_05910"/>
<dbReference type="RefSeq" id="WP_249326826.1">
    <property type="nucleotide sequence ID" value="NZ_CP060633.1"/>
</dbReference>
<keyword evidence="1" id="KW-0732">Signal</keyword>
<name>A0A7G9FYJ3_9FIRM</name>
<dbReference type="AlphaFoldDB" id="A0A7G9FYJ3"/>
<reference evidence="2 3" key="1">
    <citation type="submission" date="2020-08" db="EMBL/GenBank/DDBJ databases">
        <authorList>
            <person name="Liu C."/>
            <person name="Sun Q."/>
        </authorList>
    </citation>
    <scope>NUCLEOTIDE SEQUENCE [LARGE SCALE GENOMIC DNA]</scope>
    <source>
        <strain evidence="2 3">NSJ-8</strain>
    </source>
</reference>
<dbReference type="EMBL" id="CP060633">
    <property type="protein sequence ID" value="QNM03625.1"/>
    <property type="molecule type" value="Genomic_DNA"/>
</dbReference>
<keyword evidence="3" id="KW-1185">Reference proteome</keyword>